<sequence>MRVPKKLSTLALSQQLPLRLMLTVMPCVMGAMQQAVPTRSGIDLLLL</sequence>
<protein>
    <submittedName>
        <fullName evidence="1">Uncharacterized protein</fullName>
    </submittedName>
</protein>
<name>A0A0S4LUC4_9BACT</name>
<keyword evidence="2" id="KW-1185">Reference proteome</keyword>
<dbReference type="Proteomes" id="UP000198736">
    <property type="component" value="Unassembled WGS sequence"/>
</dbReference>
<proteinExistence type="predicted"/>
<dbReference type="EMBL" id="CZPZ01000035">
    <property type="protein sequence ID" value="CUS39462.1"/>
    <property type="molecule type" value="Genomic_DNA"/>
</dbReference>
<dbReference type="AlphaFoldDB" id="A0A0S4LUC4"/>
<evidence type="ECO:0000313" key="1">
    <source>
        <dbReference type="EMBL" id="CUS39462.1"/>
    </source>
</evidence>
<dbReference type="RefSeq" id="WP_175304708.1">
    <property type="nucleotide sequence ID" value="NZ_CZPZ01000035.1"/>
</dbReference>
<accession>A0A0S4LUC4</accession>
<organism evidence="1 2">
    <name type="scientific">Candidatus Nitrospira nitrificans</name>
    <dbReference type="NCBI Taxonomy" id="1742973"/>
    <lineage>
        <taxon>Bacteria</taxon>
        <taxon>Pseudomonadati</taxon>
        <taxon>Nitrospirota</taxon>
        <taxon>Nitrospiria</taxon>
        <taxon>Nitrospirales</taxon>
        <taxon>Nitrospiraceae</taxon>
        <taxon>Nitrospira</taxon>
    </lineage>
</organism>
<reference evidence="2" key="1">
    <citation type="submission" date="2015-10" db="EMBL/GenBank/DDBJ databases">
        <authorList>
            <person name="Luecker S."/>
            <person name="Luecker S."/>
        </authorList>
    </citation>
    <scope>NUCLEOTIDE SEQUENCE [LARGE SCALE GENOMIC DNA]</scope>
</reference>
<gene>
    <name evidence="1" type="ORF">COMA2_80002</name>
</gene>
<evidence type="ECO:0000313" key="2">
    <source>
        <dbReference type="Proteomes" id="UP000198736"/>
    </source>
</evidence>